<name>A0A316TS16_9BACT</name>
<comment type="caution">
    <text evidence="1">The sequence shown here is derived from an EMBL/GenBank/DDBJ whole genome shotgun (WGS) entry which is preliminary data.</text>
</comment>
<gene>
    <name evidence="1" type="ORF">DDZ15_09655</name>
</gene>
<dbReference type="OrthoDB" id="1523348at2"/>
<organism evidence="1 2">
    <name type="scientific">Rhodohalobacter mucosus</name>
    <dbReference type="NCBI Taxonomy" id="2079485"/>
    <lineage>
        <taxon>Bacteria</taxon>
        <taxon>Pseudomonadati</taxon>
        <taxon>Balneolota</taxon>
        <taxon>Balneolia</taxon>
        <taxon>Balneolales</taxon>
        <taxon>Balneolaceae</taxon>
        <taxon>Rhodohalobacter</taxon>
    </lineage>
</organism>
<dbReference type="RefSeq" id="WP_109646902.1">
    <property type="nucleotide sequence ID" value="NZ_QGGB01000007.1"/>
</dbReference>
<sequence length="204" mass="22373">MSNRISKKALVPASARIKTYYDTKQVEQNNSVINFFPANATRKVTRDNYVNNPFPGSMKRRILGLSFEITKQFIEDDLAHGIDARAIVNGLKDAAVLLQADNDNKEFLRAPISEFSNFAGTGLQLVSATDNTVDAVAAYKRTATLKSAGEYRLADPFDLAVNQTVSLAVHFDDASVFPSAENWTQSGQGQLWLRASLVVAEVDA</sequence>
<dbReference type="Proteomes" id="UP000245533">
    <property type="component" value="Unassembled WGS sequence"/>
</dbReference>
<accession>A0A316TS16</accession>
<evidence type="ECO:0000313" key="1">
    <source>
        <dbReference type="EMBL" id="PWN06109.1"/>
    </source>
</evidence>
<proteinExistence type="predicted"/>
<keyword evidence="2" id="KW-1185">Reference proteome</keyword>
<dbReference type="EMBL" id="QGGB01000007">
    <property type="protein sequence ID" value="PWN06109.1"/>
    <property type="molecule type" value="Genomic_DNA"/>
</dbReference>
<protein>
    <submittedName>
        <fullName evidence="1">Uncharacterized protein</fullName>
    </submittedName>
</protein>
<dbReference type="AlphaFoldDB" id="A0A316TS16"/>
<reference evidence="1 2" key="1">
    <citation type="submission" date="2018-05" db="EMBL/GenBank/DDBJ databases">
        <title>Rhodohalobacter halophilus gen. nov., sp. nov., a moderately halophilic member of the family Balneolaceae.</title>
        <authorList>
            <person name="Liu Z.-W."/>
        </authorList>
    </citation>
    <scope>NUCLEOTIDE SEQUENCE [LARGE SCALE GENOMIC DNA]</scope>
    <source>
        <strain evidence="1 2">8A47</strain>
    </source>
</reference>
<evidence type="ECO:0000313" key="2">
    <source>
        <dbReference type="Proteomes" id="UP000245533"/>
    </source>
</evidence>